<evidence type="ECO:0000256" key="9">
    <source>
        <dbReference type="ARBA" id="ARBA00023136"/>
    </source>
</evidence>
<proteinExistence type="predicted"/>
<dbReference type="PANTHER" id="PTHR11384:SF59">
    <property type="entry name" value="LYSOSOMAL COBALAMIN TRANSPORTER ABCD4"/>
    <property type="match status" value="1"/>
</dbReference>
<dbReference type="InterPro" id="IPR050835">
    <property type="entry name" value="ABC_transporter_sub-D"/>
</dbReference>
<evidence type="ECO:0000256" key="6">
    <source>
        <dbReference type="ARBA" id="ARBA00022741"/>
    </source>
</evidence>
<feature type="domain" description="ABC transporter" evidence="11">
    <location>
        <begin position="398"/>
        <end position="597"/>
    </location>
</feature>
<dbReference type="Gene3D" id="3.40.50.300">
    <property type="entry name" value="P-loop containing nucleotide triphosphate hydrolases"/>
    <property type="match status" value="1"/>
</dbReference>
<evidence type="ECO:0000256" key="3">
    <source>
        <dbReference type="ARBA" id="ARBA00022475"/>
    </source>
</evidence>
<dbReference type="Gene3D" id="1.20.1560.10">
    <property type="entry name" value="ABC transporter type 1, transmembrane domain"/>
    <property type="match status" value="1"/>
</dbReference>
<keyword evidence="8 10" id="KW-1133">Transmembrane helix</keyword>
<feature type="transmembrane region" description="Helical" evidence="10">
    <location>
        <begin position="56"/>
        <end position="79"/>
    </location>
</feature>
<feature type="transmembrane region" description="Helical" evidence="10">
    <location>
        <begin position="169"/>
        <end position="195"/>
    </location>
</feature>
<dbReference type="PANTHER" id="PTHR11384">
    <property type="entry name" value="ATP-BINDING CASSETTE, SUB-FAMILY D MEMBER"/>
    <property type="match status" value="1"/>
</dbReference>
<keyword evidence="2" id="KW-0813">Transport</keyword>
<dbReference type="InterPro" id="IPR003593">
    <property type="entry name" value="AAA+_ATPase"/>
</dbReference>
<dbReference type="eggNOG" id="COG4178">
    <property type="taxonomic scope" value="Bacteria"/>
</dbReference>
<evidence type="ECO:0000256" key="5">
    <source>
        <dbReference type="ARBA" id="ARBA00022692"/>
    </source>
</evidence>
<dbReference type="KEGG" id="bxe:Bxe_C1048"/>
<feature type="transmembrane region" description="Helical" evidence="10">
    <location>
        <begin position="215"/>
        <end position="235"/>
    </location>
</feature>
<keyword evidence="6" id="KW-0547">Nucleotide-binding</keyword>
<protein>
    <submittedName>
        <fullName evidence="13">ABC transporter, fused ATPase and inner membrane subunits</fullName>
    </submittedName>
</protein>
<name>Q13G74_PARXL</name>
<dbReference type="STRING" id="266265.Bxe_C1048"/>
<evidence type="ECO:0000256" key="1">
    <source>
        <dbReference type="ARBA" id="ARBA00004651"/>
    </source>
</evidence>
<keyword evidence="9 10" id="KW-0472">Membrane</keyword>
<evidence type="ECO:0000313" key="14">
    <source>
        <dbReference type="Proteomes" id="UP000001817"/>
    </source>
</evidence>
<keyword evidence="3" id="KW-1003">Cell membrane</keyword>
<evidence type="ECO:0000256" key="2">
    <source>
        <dbReference type="ARBA" id="ARBA00022448"/>
    </source>
</evidence>
<evidence type="ECO:0000256" key="10">
    <source>
        <dbReference type="SAM" id="Phobius"/>
    </source>
</evidence>
<comment type="subcellular location">
    <subcellularLocation>
        <location evidence="1">Cell membrane</location>
        <topology evidence="1">Multi-pass membrane protein</topology>
    </subcellularLocation>
</comment>
<dbReference type="GO" id="GO:0016887">
    <property type="term" value="F:ATP hydrolysis activity"/>
    <property type="evidence" value="ECO:0007669"/>
    <property type="project" value="InterPro"/>
</dbReference>
<keyword evidence="5 10" id="KW-0812">Transmembrane</keyword>
<dbReference type="InterPro" id="IPR011527">
    <property type="entry name" value="ABC1_TM_dom"/>
</dbReference>
<dbReference type="Pfam" id="PF00005">
    <property type="entry name" value="ABC_tran"/>
    <property type="match status" value="1"/>
</dbReference>
<dbReference type="Proteomes" id="UP000001817">
    <property type="component" value="Chromosome 3"/>
</dbReference>
<dbReference type="KEGG" id="bxb:DR64_8753"/>
<dbReference type="InterPro" id="IPR017871">
    <property type="entry name" value="ABC_transporter-like_CS"/>
</dbReference>
<dbReference type="InterPro" id="IPR027417">
    <property type="entry name" value="P-loop_NTPase"/>
</dbReference>
<reference evidence="13 14" key="1">
    <citation type="journal article" date="2006" name="Proc. Natl. Acad. Sci. U.S.A.">
        <title>Burkholderia xenovorans LB400 harbors a multi-replicon, 9.73-Mbp genome shaped for versatility.</title>
        <authorList>
            <person name="Chain P.S."/>
            <person name="Denef V.J."/>
            <person name="Konstantinidis K.T."/>
            <person name="Vergez L.M."/>
            <person name="Agullo L."/>
            <person name="Reyes V.L."/>
            <person name="Hauser L."/>
            <person name="Cordova M."/>
            <person name="Gomez L."/>
            <person name="Gonzalez M."/>
            <person name="Land M."/>
            <person name="Lao V."/>
            <person name="Larimer F."/>
            <person name="LiPuma J.J."/>
            <person name="Mahenthiralingam E."/>
            <person name="Malfatti S.A."/>
            <person name="Marx C.J."/>
            <person name="Parnell J.J."/>
            <person name="Ramette A."/>
            <person name="Richardson P."/>
            <person name="Seeger M."/>
            <person name="Smith D."/>
            <person name="Spilker T."/>
            <person name="Sul W.J."/>
            <person name="Tsoi T.V."/>
            <person name="Ulrich L.E."/>
            <person name="Zhulin I.B."/>
            <person name="Tiedje J.M."/>
        </authorList>
    </citation>
    <scope>NUCLEOTIDE SEQUENCE [LARGE SCALE GENOMIC DNA]</scope>
    <source>
        <strain evidence="13 14">LB400</strain>
    </source>
</reference>
<dbReference type="SUPFAM" id="SSF52540">
    <property type="entry name" value="P-loop containing nucleoside triphosphate hydrolases"/>
    <property type="match status" value="1"/>
</dbReference>
<dbReference type="InterPro" id="IPR003439">
    <property type="entry name" value="ABC_transporter-like_ATP-bd"/>
</dbReference>
<feature type="transmembrane region" description="Helical" evidence="10">
    <location>
        <begin position="99"/>
        <end position="128"/>
    </location>
</feature>
<dbReference type="PATRIC" id="fig|266265.5.peg.8809"/>
<evidence type="ECO:0000256" key="4">
    <source>
        <dbReference type="ARBA" id="ARBA00022519"/>
    </source>
</evidence>
<keyword evidence="7" id="KW-0067">ATP-binding</keyword>
<evidence type="ECO:0000256" key="7">
    <source>
        <dbReference type="ARBA" id="ARBA00022840"/>
    </source>
</evidence>
<gene>
    <name evidence="13" type="ORF">Bxe_C1048</name>
</gene>
<feature type="domain" description="ABC transmembrane type-1" evidence="12">
    <location>
        <begin position="67"/>
        <end position="359"/>
    </location>
</feature>
<sequence>MAGEACGDARALAKPVCLPAGTGHDSPALHAGVRASLRAAAQLARPFWMSERRYQAWALLAVLAGETVASAYMTVWLNAWNGRFMDALARYDAVALADIMGEFAILLATFVVLGVVAMLTGSMLQIVWRQWMTERFLDAWLGDSAFYRIERDQQVDNPDQRIVQDIDQFVTASCTLSVGLLSTLVRLVSFSLILWRLSGPLNMHVAHRVVSVPGYMLWAALIFASLTSCVTHWIGRPLMRLNFNKEGAEAHFRFMAASIREYAEQIALYRGASAEGRRMRASFDAIRGNFWQIVRFNLRFNPLTTAIIYISMIVPTFVVLPRYMAHAVTLGGMMRLSGSFAAVNGALSWFVQNYQALQGYRAIVARLDGLERAIASRQSQGAEDAGSIVCSVDTQRCLCAKQLTLRTPDGRVLTRDVNLAVHPAERWLIRGPSGVGKSTLIRALAGIWPYGSGQVTVPAGGGVLFLSQKNYVPAGTLKAALCYPGTDDAFDDDVCSNALTACRLERYAGSLYEVSRWGHRLSPGEQQRLAFARVLLQRPDFLLLDESTSALDPEMESGLYQTVIDRLPDMAMVSIAHHRGLDALHTHSLWIEQAHMASV</sequence>
<keyword evidence="4" id="KW-0997">Cell inner membrane</keyword>
<dbReference type="CDD" id="cd03223">
    <property type="entry name" value="ABCD_peroxisomal_ALDP"/>
    <property type="match status" value="1"/>
</dbReference>
<evidence type="ECO:0000256" key="8">
    <source>
        <dbReference type="ARBA" id="ARBA00022989"/>
    </source>
</evidence>
<accession>Q13G74</accession>
<dbReference type="SUPFAM" id="SSF90123">
    <property type="entry name" value="ABC transporter transmembrane region"/>
    <property type="match status" value="1"/>
</dbReference>
<evidence type="ECO:0000259" key="12">
    <source>
        <dbReference type="PROSITE" id="PS50929"/>
    </source>
</evidence>
<evidence type="ECO:0000313" key="13">
    <source>
        <dbReference type="EMBL" id="ABE36915.1"/>
    </source>
</evidence>
<dbReference type="GO" id="GO:0140359">
    <property type="term" value="F:ABC-type transporter activity"/>
    <property type="evidence" value="ECO:0007669"/>
    <property type="project" value="InterPro"/>
</dbReference>
<dbReference type="PROSITE" id="PS50929">
    <property type="entry name" value="ABC_TM1F"/>
    <property type="match status" value="1"/>
</dbReference>
<dbReference type="PROSITE" id="PS50893">
    <property type="entry name" value="ABC_TRANSPORTER_2"/>
    <property type="match status" value="1"/>
</dbReference>
<dbReference type="GO" id="GO:0005524">
    <property type="term" value="F:ATP binding"/>
    <property type="evidence" value="ECO:0007669"/>
    <property type="project" value="UniProtKB-KW"/>
</dbReference>
<dbReference type="PROSITE" id="PS00211">
    <property type="entry name" value="ABC_TRANSPORTER_1"/>
    <property type="match status" value="1"/>
</dbReference>
<dbReference type="GO" id="GO:0005886">
    <property type="term" value="C:plasma membrane"/>
    <property type="evidence" value="ECO:0007669"/>
    <property type="project" value="UniProtKB-SubCell"/>
</dbReference>
<keyword evidence="14" id="KW-1185">Reference proteome</keyword>
<feature type="transmembrane region" description="Helical" evidence="10">
    <location>
        <begin position="300"/>
        <end position="320"/>
    </location>
</feature>
<dbReference type="SMART" id="SM00382">
    <property type="entry name" value="AAA"/>
    <property type="match status" value="1"/>
</dbReference>
<dbReference type="AlphaFoldDB" id="Q13G74"/>
<organism evidence="13 14">
    <name type="scientific">Paraburkholderia xenovorans (strain LB400)</name>
    <dbReference type="NCBI Taxonomy" id="266265"/>
    <lineage>
        <taxon>Bacteria</taxon>
        <taxon>Pseudomonadati</taxon>
        <taxon>Pseudomonadota</taxon>
        <taxon>Betaproteobacteria</taxon>
        <taxon>Burkholderiales</taxon>
        <taxon>Burkholderiaceae</taxon>
        <taxon>Paraburkholderia</taxon>
    </lineage>
</organism>
<evidence type="ECO:0000259" key="11">
    <source>
        <dbReference type="PROSITE" id="PS50893"/>
    </source>
</evidence>
<dbReference type="Pfam" id="PF06472">
    <property type="entry name" value="ABC_membrane_2"/>
    <property type="match status" value="1"/>
</dbReference>
<dbReference type="EMBL" id="CP000272">
    <property type="protein sequence ID" value="ABE36915.1"/>
    <property type="molecule type" value="Genomic_DNA"/>
</dbReference>
<dbReference type="InterPro" id="IPR036640">
    <property type="entry name" value="ABC1_TM_sf"/>
</dbReference>